<evidence type="ECO:0000256" key="1">
    <source>
        <dbReference type="ARBA" id="ARBA00004752"/>
    </source>
</evidence>
<evidence type="ECO:0000256" key="2">
    <source>
        <dbReference type="ARBA" id="ARBA00022679"/>
    </source>
</evidence>
<keyword evidence="5 6" id="KW-0961">Cell wall biogenesis/degradation</keyword>
<dbReference type="GO" id="GO:0071555">
    <property type="term" value="P:cell wall organization"/>
    <property type="evidence" value="ECO:0007669"/>
    <property type="project" value="UniProtKB-UniRule"/>
</dbReference>
<dbReference type="PANTHER" id="PTHR30582:SF2">
    <property type="entry name" value="L,D-TRANSPEPTIDASE YCIB-RELATED"/>
    <property type="match status" value="1"/>
</dbReference>
<dbReference type="PROSITE" id="PS52029">
    <property type="entry name" value="LD_TPASE"/>
    <property type="match status" value="1"/>
</dbReference>
<dbReference type="InterPro" id="IPR038063">
    <property type="entry name" value="Transpep_catalytic_dom"/>
</dbReference>
<dbReference type="GO" id="GO:0005576">
    <property type="term" value="C:extracellular region"/>
    <property type="evidence" value="ECO:0007669"/>
    <property type="project" value="TreeGrafter"/>
</dbReference>
<dbReference type="AlphaFoldDB" id="A0A2N2F325"/>
<dbReference type="SUPFAM" id="SSF141523">
    <property type="entry name" value="L,D-transpeptidase catalytic domain-like"/>
    <property type="match status" value="1"/>
</dbReference>
<protein>
    <recommendedName>
        <fullName evidence="8">L,D-TPase catalytic domain-containing protein</fullName>
    </recommendedName>
</protein>
<keyword evidence="2" id="KW-0808">Transferase</keyword>
<dbReference type="GO" id="GO:0018104">
    <property type="term" value="P:peptidoglycan-protein cross-linking"/>
    <property type="evidence" value="ECO:0007669"/>
    <property type="project" value="TreeGrafter"/>
</dbReference>
<keyword evidence="3 6" id="KW-0133">Cell shape</keyword>
<keyword evidence="7" id="KW-0812">Transmembrane</keyword>
<evidence type="ECO:0000313" key="10">
    <source>
        <dbReference type="Proteomes" id="UP000233417"/>
    </source>
</evidence>
<evidence type="ECO:0000256" key="5">
    <source>
        <dbReference type="ARBA" id="ARBA00023316"/>
    </source>
</evidence>
<name>A0A2N2F325_9BACT</name>
<accession>A0A2N2F325</accession>
<reference evidence="9 10" key="1">
    <citation type="journal article" date="2017" name="ISME J.">
        <title>Potential for microbial H2 and metal transformations associated with novel bacteria and archaea in deep terrestrial subsurface sediments.</title>
        <authorList>
            <person name="Hernsdorf A.W."/>
            <person name="Amano Y."/>
            <person name="Miyakawa K."/>
            <person name="Ise K."/>
            <person name="Suzuki Y."/>
            <person name="Anantharaman K."/>
            <person name="Probst A."/>
            <person name="Burstein D."/>
            <person name="Thomas B.C."/>
            <person name="Banfield J.F."/>
        </authorList>
    </citation>
    <scope>NUCLEOTIDE SEQUENCE [LARGE SCALE GENOMIC DNA]</scope>
    <source>
        <strain evidence="9">HGW-Dojkabacteria-1</strain>
    </source>
</reference>
<dbReference type="InterPro" id="IPR050979">
    <property type="entry name" value="LD-transpeptidase"/>
</dbReference>
<dbReference type="GO" id="GO:0016740">
    <property type="term" value="F:transferase activity"/>
    <property type="evidence" value="ECO:0007669"/>
    <property type="project" value="UniProtKB-KW"/>
</dbReference>
<dbReference type="PANTHER" id="PTHR30582">
    <property type="entry name" value="L,D-TRANSPEPTIDASE"/>
    <property type="match status" value="1"/>
</dbReference>
<evidence type="ECO:0000256" key="6">
    <source>
        <dbReference type="PROSITE-ProRule" id="PRU01373"/>
    </source>
</evidence>
<dbReference type="GO" id="GO:0071972">
    <property type="term" value="F:peptidoglycan L,D-transpeptidase activity"/>
    <property type="evidence" value="ECO:0007669"/>
    <property type="project" value="TreeGrafter"/>
</dbReference>
<comment type="pathway">
    <text evidence="1 6">Cell wall biogenesis; peptidoglycan biosynthesis.</text>
</comment>
<dbReference type="CDD" id="cd16913">
    <property type="entry name" value="YkuD_like"/>
    <property type="match status" value="1"/>
</dbReference>
<evidence type="ECO:0000313" key="9">
    <source>
        <dbReference type="EMBL" id="PKN02592.1"/>
    </source>
</evidence>
<feature type="transmembrane region" description="Helical" evidence="7">
    <location>
        <begin position="9"/>
        <end position="29"/>
    </location>
</feature>
<dbReference type="Pfam" id="PF03734">
    <property type="entry name" value="YkuD"/>
    <property type="match status" value="1"/>
</dbReference>
<dbReference type="GO" id="GO:0008360">
    <property type="term" value="P:regulation of cell shape"/>
    <property type="evidence" value="ECO:0007669"/>
    <property type="project" value="UniProtKB-UniRule"/>
</dbReference>
<dbReference type="Gene3D" id="2.40.440.10">
    <property type="entry name" value="L,D-transpeptidase catalytic domain-like"/>
    <property type="match status" value="1"/>
</dbReference>
<feature type="domain" description="L,D-TPase catalytic" evidence="8">
    <location>
        <begin position="159"/>
        <end position="285"/>
    </location>
</feature>
<dbReference type="InterPro" id="IPR005490">
    <property type="entry name" value="LD_TPept_cat_dom"/>
</dbReference>
<dbReference type="UniPathway" id="UPA00219"/>
<keyword evidence="7" id="KW-1133">Transmembrane helix</keyword>
<proteinExistence type="predicted"/>
<keyword evidence="4 6" id="KW-0573">Peptidoglycan synthesis</keyword>
<evidence type="ECO:0000256" key="7">
    <source>
        <dbReference type="SAM" id="Phobius"/>
    </source>
</evidence>
<dbReference type="EMBL" id="PHAO01000001">
    <property type="protein sequence ID" value="PKN02592.1"/>
    <property type="molecule type" value="Genomic_DNA"/>
</dbReference>
<feature type="active site" description="Proton donor/acceptor" evidence="6">
    <location>
        <position position="233"/>
    </location>
</feature>
<sequence length="286" mass="32266">MEKGNITKLVLFVDVQLAILLGLVIFFGLSNLNTQKITDQDVLGVDTAEASGDFSVSVCLRDDCIYIPNTAVSKEGSIDEGMVYQEVLDKVVSHFERTYGGKSLAANGNGSFVYWKEDIRPDLTNIFKEVYVSFLSGLDTNVDIEMKDMPSTDGKYATKYIEVDNSRQKLYVWRNGQVEREILLSGPKEGYEVYGVFPIVDKGLNPKAPTGSYMPYWMAFHYAGGQESWYGLHGLIWWYDSNGRAIYEPESNIGVRRSGGCIRMVEEDAKYLYENFDKGDLILIHE</sequence>
<evidence type="ECO:0000256" key="4">
    <source>
        <dbReference type="ARBA" id="ARBA00022984"/>
    </source>
</evidence>
<evidence type="ECO:0000256" key="3">
    <source>
        <dbReference type="ARBA" id="ARBA00022960"/>
    </source>
</evidence>
<organism evidence="9 10">
    <name type="scientific">Candidatus Dojkabacteria bacterium HGW-Dojkabacteria-1</name>
    <dbReference type="NCBI Taxonomy" id="2013761"/>
    <lineage>
        <taxon>Bacteria</taxon>
        <taxon>Candidatus Dojkabacteria</taxon>
    </lineage>
</organism>
<evidence type="ECO:0000259" key="8">
    <source>
        <dbReference type="PROSITE" id="PS52029"/>
    </source>
</evidence>
<comment type="caution">
    <text evidence="9">The sequence shown here is derived from an EMBL/GenBank/DDBJ whole genome shotgun (WGS) entry which is preliminary data.</text>
</comment>
<dbReference type="Proteomes" id="UP000233417">
    <property type="component" value="Unassembled WGS sequence"/>
</dbReference>
<feature type="active site" description="Nucleophile" evidence="6">
    <location>
        <position position="261"/>
    </location>
</feature>
<keyword evidence="7" id="KW-0472">Membrane</keyword>
<gene>
    <name evidence="9" type="ORF">CVU76_00955</name>
</gene>